<dbReference type="Gene3D" id="3.40.228.10">
    <property type="entry name" value="Dimethylsulfoxide Reductase, domain 2"/>
    <property type="match status" value="1"/>
</dbReference>
<feature type="domain" description="4Fe-4S ferredoxin-type" evidence="1">
    <location>
        <begin position="837"/>
        <end position="868"/>
    </location>
</feature>
<dbReference type="SUPFAM" id="SSF50692">
    <property type="entry name" value="ADC-like"/>
    <property type="match status" value="1"/>
</dbReference>
<gene>
    <name evidence="2" type="ORF">BCY86_01140</name>
</gene>
<dbReference type="CDD" id="cd02784">
    <property type="entry name" value="MopB_CT_PHLH"/>
    <property type="match status" value="1"/>
</dbReference>
<dbReference type="SUPFAM" id="SSF53706">
    <property type="entry name" value="Formate dehydrogenase/DMSO reductase, domains 1-3"/>
    <property type="match status" value="1"/>
</dbReference>
<dbReference type="PANTHER" id="PTHR42783">
    <property type="entry name" value="GLUTAMATE SYNTHASE [NADPH] SMALL CHAIN"/>
    <property type="match status" value="1"/>
</dbReference>
<name>A0A1L6MVD3_9BACT</name>
<dbReference type="InterPro" id="IPR009010">
    <property type="entry name" value="Asp_de-COase-like_dom_sf"/>
</dbReference>
<dbReference type="OrthoDB" id="9789030at2"/>
<evidence type="ECO:0000313" key="2">
    <source>
        <dbReference type="EMBL" id="APR99441.1"/>
    </source>
</evidence>
<dbReference type="Gene3D" id="3.30.2070.10">
    <property type="entry name" value="Formate dehydrogenase/DMSO reductase"/>
    <property type="match status" value="1"/>
</dbReference>
<dbReference type="CDD" id="cd10551">
    <property type="entry name" value="PsrB"/>
    <property type="match status" value="1"/>
</dbReference>
<evidence type="ECO:0000313" key="3">
    <source>
        <dbReference type="Proteomes" id="UP000185544"/>
    </source>
</evidence>
<dbReference type="PROSITE" id="PS51379">
    <property type="entry name" value="4FE4S_FER_2"/>
    <property type="match status" value="2"/>
</dbReference>
<dbReference type="Gene3D" id="2.20.25.90">
    <property type="entry name" value="ADC-like domains"/>
    <property type="match status" value="1"/>
</dbReference>
<dbReference type="Proteomes" id="UP000185544">
    <property type="component" value="Chromosome"/>
</dbReference>
<protein>
    <recommendedName>
        <fullName evidence="1">4Fe-4S ferredoxin-type domain-containing protein</fullName>
    </recommendedName>
</protein>
<accession>A0A1L6MVD3</accession>
<dbReference type="STRING" id="1882918.BCY86_01140"/>
<dbReference type="KEGG" id="pabo:BCY86_01140"/>
<dbReference type="EMBL" id="CP016908">
    <property type="protein sequence ID" value="APR99441.1"/>
    <property type="molecule type" value="Genomic_DNA"/>
</dbReference>
<dbReference type="Gene3D" id="3.40.50.740">
    <property type="match status" value="1"/>
</dbReference>
<dbReference type="Pfam" id="PF12838">
    <property type="entry name" value="Fer4_7"/>
    <property type="match status" value="1"/>
</dbReference>
<dbReference type="SUPFAM" id="SSF54862">
    <property type="entry name" value="4Fe-4S ferredoxins"/>
    <property type="match status" value="1"/>
</dbReference>
<dbReference type="PANTHER" id="PTHR42783:SF3">
    <property type="entry name" value="GLUTAMATE SYNTHASE [NADPH] SMALL CHAIN-RELATED"/>
    <property type="match status" value="1"/>
</dbReference>
<sequence>MFRVSSMTKRMPYLFESISKETPLYWRSLEEKERLHDPALEGERAVEFKSEQLPGKMGRRGFLEVMGSIAALAGAAGCRRPIQRIVPYTKMPEQVIPGVPARYATAYACRGEVLGLVVESHEGRPTKVEGNPDHPASLGAASLHAQASVLDLYDPDRSEAPRHRGAVTIWSAFDADLQKWIPLWVKDGGAKLRFLFQPASSPTLIRLQALVKQRFPNAVMHSYEPIDRFNAWEGGKLAFGRPVQVHARYDYASVVVSVDSDFLQTEGASTLAARRFANGRRLRQAGDPMSRLYVIESAFTLTGTNADHRVQVAPSQIEGWVIALAKELAEKHGVDFGDLSSSLKEKDVSHMSAFQISVVAQELVRHRGKGIVVAGWRQSPLVHALVHAINQGLANVGNGIEYTEPIEKWSEANVDIASVQSLKTLVEAMRGGQVDALVIMGGNPVYDAPADLRFGDALSSVAYSVHLSSHYDETSERCLWHLPRSHALEAWGDCRSEDGTLAVQQPLIAPLYQSHSEIELLAEWLEIPEKDGYKLVRATWDEMARASVLGSQHWSWARLLRDGVASGTALPPLGDLELQWGAVQQQLAAWKAEVLPSSSKLEVVFIPCPKMMDGRYANNAWLAELPDPLTKLVWDNAALLSKKTADVLNVRNGDKLRLQAGEREITVGAWILPGIAEHVIVLHLGWGRTRAGRVGNGIGFDVYPLRSASDFYRIVGVRVSKEVGARHHFVQTQTHDSMEGRPVAREANYEEYKKSPHFPFFQAPPPRALPLWEPVKYEGYKWGMSIDLTACTGCNACVVACQAENNIAVVGKEQVDKGRILHWIRVDRYFLGDEESPQVAYQPLACVQCEDAPCENVCPVNATVHSPEGLNDMVYNRCIGTRYCANNCPYKVRRFNYLNFEEEFWKSPHAPETIQMARNPNVTVRIRGVMEKCTYCVQRIQVAKIEAKEEEHPIRDGAITPACAQSCPTEAIVFGDLNDPNSRVAALRKVDRRYELLAEIGTRPRTSYLAKVRNPNPEVKG</sequence>
<proteinExistence type="predicted"/>
<dbReference type="AlphaFoldDB" id="A0A1L6MVD3"/>
<evidence type="ECO:0000259" key="1">
    <source>
        <dbReference type="PROSITE" id="PS51379"/>
    </source>
</evidence>
<reference evidence="2 3" key="1">
    <citation type="submission" date="2016-08" db="EMBL/GenBank/DDBJ databases">
        <title>Identification and validation of antigenic proteins from Pajaroellobacter abortibovis using de-novo genome sequence assembly and reverse vaccinology.</title>
        <authorList>
            <person name="Welly B.T."/>
            <person name="Miller M.R."/>
            <person name="Stott J.L."/>
            <person name="Blanchard M.T."/>
            <person name="Islas-Trejo A.D."/>
            <person name="O'Rourke S.M."/>
            <person name="Young A.E."/>
            <person name="Medrano J.F."/>
            <person name="Van Eenennaam A.L."/>
        </authorList>
    </citation>
    <scope>NUCLEOTIDE SEQUENCE [LARGE SCALE GENOMIC DNA]</scope>
    <source>
        <strain evidence="2 3">BTF92-0548A/99-0131</strain>
    </source>
</reference>
<dbReference type="InterPro" id="IPR017896">
    <property type="entry name" value="4Fe4S_Fe-S-bd"/>
</dbReference>
<organism evidence="2 3">
    <name type="scientific">Pajaroellobacter abortibovis</name>
    <dbReference type="NCBI Taxonomy" id="1882918"/>
    <lineage>
        <taxon>Bacteria</taxon>
        <taxon>Pseudomonadati</taxon>
        <taxon>Myxococcota</taxon>
        <taxon>Polyangia</taxon>
        <taxon>Polyangiales</taxon>
        <taxon>Polyangiaceae</taxon>
    </lineage>
</organism>
<dbReference type="Gene3D" id="3.30.70.20">
    <property type="match status" value="2"/>
</dbReference>
<dbReference type="Gene3D" id="2.40.40.20">
    <property type="match status" value="1"/>
</dbReference>
<feature type="domain" description="4Fe-4S ferredoxin-type" evidence="1">
    <location>
        <begin position="782"/>
        <end position="812"/>
    </location>
</feature>
<keyword evidence="3" id="KW-1185">Reference proteome</keyword>